<keyword evidence="6" id="KW-1185">Reference proteome</keyword>
<dbReference type="Proteomes" id="UP001369958">
    <property type="component" value="Chromosome"/>
</dbReference>
<dbReference type="SMART" id="SM00347">
    <property type="entry name" value="HTH_MARR"/>
    <property type="match status" value="1"/>
</dbReference>
<gene>
    <name evidence="5" type="ORF">V6617_06110</name>
</gene>
<dbReference type="SUPFAM" id="SSF46785">
    <property type="entry name" value="Winged helix' DNA-binding domain"/>
    <property type="match status" value="1"/>
</dbReference>
<keyword evidence="3" id="KW-0804">Transcription</keyword>
<dbReference type="EMBL" id="CP146275">
    <property type="protein sequence ID" value="WWT34034.1"/>
    <property type="molecule type" value="Genomic_DNA"/>
</dbReference>
<feature type="domain" description="HTH marR-type" evidence="4">
    <location>
        <begin position="4"/>
        <end position="140"/>
    </location>
</feature>
<evidence type="ECO:0000256" key="1">
    <source>
        <dbReference type="ARBA" id="ARBA00023015"/>
    </source>
</evidence>
<dbReference type="Gene3D" id="1.10.10.10">
    <property type="entry name" value="Winged helix-like DNA-binding domain superfamily/Winged helix DNA-binding domain"/>
    <property type="match status" value="1"/>
</dbReference>
<protein>
    <submittedName>
        <fullName evidence="5">MarR family transcriptional regulator</fullName>
    </submittedName>
</protein>
<dbReference type="InterPro" id="IPR036390">
    <property type="entry name" value="WH_DNA-bd_sf"/>
</dbReference>
<organism evidence="5 6">
    <name type="scientific">Pelagibacterium nitratireducens</name>
    <dbReference type="NCBI Taxonomy" id="1046114"/>
    <lineage>
        <taxon>Bacteria</taxon>
        <taxon>Pseudomonadati</taxon>
        <taxon>Pseudomonadota</taxon>
        <taxon>Alphaproteobacteria</taxon>
        <taxon>Hyphomicrobiales</taxon>
        <taxon>Devosiaceae</taxon>
        <taxon>Pelagibacterium</taxon>
    </lineage>
</organism>
<dbReference type="PANTHER" id="PTHR42756">
    <property type="entry name" value="TRANSCRIPTIONAL REGULATOR, MARR"/>
    <property type="match status" value="1"/>
</dbReference>
<dbReference type="InterPro" id="IPR000835">
    <property type="entry name" value="HTH_MarR-typ"/>
</dbReference>
<evidence type="ECO:0000256" key="3">
    <source>
        <dbReference type="ARBA" id="ARBA00023163"/>
    </source>
</evidence>
<proteinExistence type="predicted"/>
<evidence type="ECO:0000256" key="2">
    <source>
        <dbReference type="ARBA" id="ARBA00023125"/>
    </source>
</evidence>
<accession>A0ABZ2I3W2</accession>
<evidence type="ECO:0000313" key="6">
    <source>
        <dbReference type="Proteomes" id="UP001369958"/>
    </source>
</evidence>
<dbReference type="InterPro" id="IPR036388">
    <property type="entry name" value="WH-like_DNA-bd_sf"/>
</dbReference>
<dbReference type="PROSITE" id="PS50995">
    <property type="entry name" value="HTH_MARR_2"/>
    <property type="match status" value="1"/>
</dbReference>
<keyword evidence="2" id="KW-0238">DNA-binding</keyword>
<dbReference type="PANTHER" id="PTHR42756:SF1">
    <property type="entry name" value="TRANSCRIPTIONAL REPRESSOR OF EMRAB OPERON"/>
    <property type="match status" value="1"/>
</dbReference>
<reference evidence="5 6" key="1">
    <citation type="submission" date="2024-02" db="EMBL/GenBank/DDBJ databases">
        <title>Complete genome sequence of Pelagibacterium nitratireducens ZH15.</title>
        <authorList>
            <person name="Zhao L.H."/>
        </authorList>
    </citation>
    <scope>NUCLEOTIDE SEQUENCE [LARGE SCALE GENOMIC DNA]</scope>
    <source>
        <strain evidence="5 6">ZH15</strain>
    </source>
</reference>
<name>A0ABZ2I3W2_9HYPH</name>
<evidence type="ECO:0000259" key="4">
    <source>
        <dbReference type="PROSITE" id="PS50995"/>
    </source>
</evidence>
<dbReference type="Pfam" id="PF12802">
    <property type="entry name" value="MarR_2"/>
    <property type="match status" value="1"/>
</dbReference>
<evidence type="ECO:0000313" key="5">
    <source>
        <dbReference type="EMBL" id="WWT34034.1"/>
    </source>
</evidence>
<keyword evidence="1" id="KW-0805">Transcription regulation</keyword>
<sequence length="147" mass="16516">MQRRDSEGYLTNRAARLFMQAMTRAIRPHGLASAYVPVLYALSEMPEMTQAELTDFAGIEQPTMAATLGRMDRDGLLTRRPDPQDRRKLLIGLSTSGREKVAAMMEAVVRINGCAATGLDAQERKRHRERLKTMIGNLEILLAEEKE</sequence>
<dbReference type="RefSeq" id="WP_338609776.1">
    <property type="nucleotide sequence ID" value="NZ_CP146275.1"/>
</dbReference>